<organism evidence="2">
    <name type="scientific">Streptomyces auratus AGR0001</name>
    <dbReference type="NCBI Taxonomy" id="1160718"/>
    <lineage>
        <taxon>Bacteria</taxon>
        <taxon>Bacillati</taxon>
        <taxon>Actinomycetota</taxon>
        <taxon>Actinomycetes</taxon>
        <taxon>Kitasatosporales</taxon>
        <taxon>Streptomycetaceae</taxon>
        <taxon>Streptomyces</taxon>
    </lineage>
</organism>
<reference evidence="2" key="1">
    <citation type="journal article" date="2012" name="J. Bacteriol.">
        <title>Genome Sequence of Streptomyces auratus Strain AGR0001, a Phoslactomycin-Producing Actinomycete.</title>
        <authorList>
            <person name="Han X."/>
            <person name="Li M."/>
            <person name="Ding Z."/>
            <person name="Zhao J."/>
            <person name="Ji K."/>
            <person name="Wen M."/>
            <person name="Lu T."/>
        </authorList>
    </citation>
    <scope>NUCLEOTIDE SEQUENCE [LARGE SCALE GENOMIC DNA]</scope>
    <source>
        <strain evidence="2">AGR0001</strain>
    </source>
</reference>
<gene>
    <name evidence="3" type="ORF">SU9_000295</name>
    <name evidence="2" type="ORF">SU9_27974</name>
</gene>
<dbReference type="EMBL" id="AJGV01000175">
    <property type="protein sequence ID" value="EJJ03640.1"/>
    <property type="molecule type" value="Genomic_DNA"/>
</dbReference>
<dbReference type="Gene3D" id="3.20.20.10">
    <property type="entry name" value="Alanine racemase"/>
    <property type="match status" value="1"/>
</dbReference>
<dbReference type="KEGG" id="sauh:SU9_000295"/>
<dbReference type="HOGENOM" id="CLU_2556694_0_0_11"/>
<dbReference type="InterPro" id="IPR029066">
    <property type="entry name" value="PLP-binding_barrel"/>
</dbReference>
<evidence type="ECO:0000313" key="3">
    <source>
        <dbReference type="EMBL" id="QTZ90081.1"/>
    </source>
</evidence>
<dbReference type="Pfam" id="PF02784">
    <property type="entry name" value="Orn_Arg_deC_N"/>
    <property type="match status" value="1"/>
</dbReference>
<name>J2JU78_9ACTN</name>
<protein>
    <submittedName>
        <fullName evidence="2">Ornithine decarboxylase</fullName>
    </submittedName>
</protein>
<feature type="domain" description="Orn/DAP/Arg decarboxylase 2 N-terminal" evidence="1">
    <location>
        <begin position="8"/>
        <end position="59"/>
    </location>
</feature>
<dbReference type="InterPro" id="IPR022644">
    <property type="entry name" value="De-COase2_N"/>
</dbReference>
<evidence type="ECO:0000313" key="2">
    <source>
        <dbReference type="EMBL" id="EJJ03640.1"/>
    </source>
</evidence>
<evidence type="ECO:0000259" key="1">
    <source>
        <dbReference type="Pfam" id="PF02784"/>
    </source>
</evidence>
<keyword evidence="4" id="KW-1185">Reference proteome</keyword>
<evidence type="ECO:0000313" key="4">
    <source>
        <dbReference type="Proteomes" id="UP000009036"/>
    </source>
</evidence>
<dbReference type="PATRIC" id="fig|1160718.3.peg.5665"/>
<dbReference type="RefSeq" id="WP_006607103.1">
    <property type="nucleotide sequence ID" value="NZ_CP072931.1"/>
</dbReference>
<dbReference type="SUPFAM" id="SSF51419">
    <property type="entry name" value="PLP-binding barrel"/>
    <property type="match status" value="1"/>
</dbReference>
<dbReference type="STRING" id="1160718.SU9_27974"/>
<dbReference type="AlphaFoldDB" id="J2JU78"/>
<sequence>MYDGPSRALELLTLGGGLPTGYGAGVPALEAYGKVIRESLGRHFPDPPRLITEPGRYLPAEAGMMRSEAVLVTPSPRRRGRW</sequence>
<proteinExistence type="predicted"/>
<dbReference type="GO" id="GO:0003824">
    <property type="term" value="F:catalytic activity"/>
    <property type="evidence" value="ECO:0007669"/>
    <property type="project" value="InterPro"/>
</dbReference>
<reference evidence="3" key="2">
    <citation type="submission" date="2021-04" db="EMBL/GenBank/DDBJ databases">
        <authorList>
            <person name="Wen M.-L."/>
            <person name="Han X.-L."/>
            <person name="Xiong J."/>
        </authorList>
    </citation>
    <scope>NUCLEOTIDE SEQUENCE</scope>
    <source>
        <strain evidence="3">AGR0001</strain>
    </source>
</reference>
<accession>J2JU78</accession>
<dbReference type="Proteomes" id="UP000009036">
    <property type="component" value="Chromosome"/>
</dbReference>
<dbReference type="EMBL" id="CP072931">
    <property type="protein sequence ID" value="QTZ90081.1"/>
    <property type="molecule type" value="Genomic_DNA"/>
</dbReference>
<dbReference type="eggNOG" id="COG0019">
    <property type="taxonomic scope" value="Bacteria"/>
</dbReference>